<dbReference type="GeneID" id="22111554"/>
<name>A0A097EY92_9CAUD</name>
<dbReference type="Proteomes" id="UP000029889">
    <property type="component" value="Segment"/>
</dbReference>
<evidence type="ECO:0000313" key="1">
    <source>
        <dbReference type="EMBL" id="AIT14404.1"/>
    </source>
</evidence>
<gene>
    <name evidence="1" type="primary">514</name>
    <name evidence="1" type="ORF">PBI_121Q_514</name>
</gene>
<dbReference type="EMBL" id="KM507819">
    <property type="protein sequence ID" value="AIT14404.1"/>
    <property type="molecule type" value="Genomic_DNA"/>
</dbReference>
<reference evidence="1 2" key="1">
    <citation type="submission" date="2014-09" db="EMBL/GenBank/DDBJ databases">
        <authorList>
            <person name="Lapin J.S."/>
            <person name="Pope W.H."/>
            <person name="Hua J."/>
            <person name="Ford M.E."/>
            <person name="Conway J.F."/>
            <person name="Hatfull G.F."/>
            <person name="Hendrix R.W."/>
        </authorList>
    </citation>
    <scope>NUCLEOTIDE SEQUENCE [LARGE SCALE GENOMIC DNA]</scope>
</reference>
<dbReference type="RefSeq" id="YP_009102101.1">
    <property type="nucleotide sequence ID" value="NC_025447.1"/>
</dbReference>
<keyword evidence="2" id="KW-1185">Reference proteome</keyword>
<evidence type="ECO:0000313" key="2">
    <source>
        <dbReference type="Proteomes" id="UP000029889"/>
    </source>
</evidence>
<dbReference type="KEGG" id="vg:22111554"/>
<organism evidence="1 2">
    <name type="scientific">Escherichia phage 121Q</name>
    <dbReference type="NCBI Taxonomy" id="1555202"/>
    <lineage>
        <taxon>Viruses</taxon>
        <taxon>Duplodnaviria</taxon>
        <taxon>Heunggongvirae</taxon>
        <taxon>Uroviricota</taxon>
        <taxon>Caudoviricetes</taxon>
        <taxon>Asteriusvirus</taxon>
        <taxon>Asteriusvirus av121Q</taxon>
    </lineage>
</organism>
<accession>A0A097EY92</accession>
<protein>
    <submittedName>
        <fullName evidence="1">Uncharacterized protein</fullName>
    </submittedName>
</protein>
<proteinExistence type="predicted"/>
<sequence>MKSKIFLPQLMWHLAELDEDDEYTDYGTWDDSTESFNPDVKYKIISNESKGHRRWTEEFDLVFLDMNTNKYYHCTYERGLTEDRPAEPFRNETDGVKCYEVSVTREEIITYRTLWKYL</sequence>